<reference evidence="2 3" key="1">
    <citation type="journal article" date="2014" name="PLoS Genet.">
        <title>Phylogenetically driven sequencing of extremely halophilic archaea reveals strategies for static and dynamic osmo-response.</title>
        <authorList>
            <person name="Becker E.A."/>
            <person name="Seitzer P.M."/>
            <person name="Tritt A."/>
            <person name="Larsen D."/>
            <person name="Krusor M."/>
            <person name="Yao A.I."/>
            <person name="Wu D."/>
            <person name="Madern D."/>
            <person name="Eisen J.A."/>
            <person name="Darling A.E."/>
            <person name="Facciotti M.T."/>
        </authorList>
    </citation>
    <scope>NUCLEOTIDE SEQUENCE [LARGE SCALE GENOMIC DNA]</scope>
    <source>
        <strain evidence="2 3">JCM 14848</strain>
    </source>
</reference>
<comment type="caution">
    <text evidence="2">The sequence shown here is derived from an EMBL/GenBank/DDBJ whole genome shotgun (WGS) entry which is preliminary data.</text>
</comment>
<organism evidence="2 3">
    <name type="scientific">Halogeometricum pallidum JCM 14848</name>
    <dbReference type="NCBI Taxonomy" id="1227487"/>
    <lineage>
        <taxon>Archaea</taxon>
        <taxon>Methanobacteriati</taxon>
        <taxon>Methanobacteriota</taxon>
        <taxon>Stenosarchaea group</taxon>
        <taxon>Halobacteria</taxon>
        <taxon>Halobacteriales</taxon>
        <taxon>Haloferacaceae</taxon>
        <taxon>Halogeometricum</taxon>
    </lineage>
</organism>
<protein>
    <submittedName>
        <fullName evidence="2">Uncharacterized protein</fullName>
    </submittedName>
</protein>
<dbReference type="AlphaFoldDB" id="M0CV43"/>
<keyword evidence="1" id="KW-1133">Transmembrane helix</keyword>
<dbReference type="RefSeq" id="WP_008390384.1">
    <property type="nucleotide sequence ID" value="NZ_AOIV01000045.1"/>
</dbReference>
<dbReference type="Proteomes" id="UP000011513">
    <property type="component" value="Unassembled WGS sequence"/>
</dbReference>
<feature type="transmembrane region" description="Helical" evidence="1">
    <location>
        <begin position="21"/>
        <end position="43"/>
    </location>
</feature>
<keyword evidence="1" id="KW-0812">Transmembrane</keyword>
<dbReference type="Pfam" id="PF23958">
    <property type="entry name" value="DUF7287"/>
    <property type="match status" value="1"/>
</dbReference>
<dbReference type="EMBL" id="AOIV01000045">
    <property type="protein sequence ID" value="ELZ26292.1"/>
    <property type="molecule type" value="Genomic_DNA"/>
</dbReference>
<evidence type="ECO:0000313" key="3">
    <source>
        <dbReference type="Proteomes" id="UP000011513"/>
    </source>
</evidence>
<proteinExistence type="predicted"/>
<accession>M0CV43</accession>
<sequence>MSRTRLRPSAADDRAQTTIDFVVGISIFLLVVAFVVLFVPGIFDPFDGTSRTQAADRFAATLASDALGDPATPAALNATCTRAFFEQMRTDADATADCGFDATADTVAAALGTDRFAVNVTVFDGGSVAELADPENGGSVELRAGPPVPDNEAVATTRRVVLLDGRTHQLAVRVW</sequence>
<keyword evidence="1" id="KW-0472">Membrane</keyword>
<dbReference type="OrthoDB" id="125215at2157"/>
<evidence type="ECO:0000313" key="2">
    <source>
        <dbReference type="EMBL" id="ELZ26292.1"/>
    </source>
</evidence>
<name>M0CV43_HALPD</name>
<keyword evidence="3" id="KW-1185">Reference proteome</keyword>
<evidence type="ECO:0000256" key="1">
    <source>
        <dbReference type="SAM" id="Phobius"/>
    </source>
</evidence>
<dbReference type="InParanoid" id="M0CV43"/>
<dbReference type="InterPro" id="IPR056613">
    <property type="entry name" value="DUF7287"/>
</dbReference>
<gene>
    <name evidence="2" type="ORF">C474_21386</name>
</gene>
<dbReference type="eggNOG" id="arCOG06117">
    <property type="taxonomic scope" value="Archaea"/>
</dbReference>